<gene>
    <name evidence="1" type="ORF">ACFP2V_00490</name>
</gene>
<keyword evidence="2" id="KW-1185">Reference proteome</keyword>
<evidence type="ECO:0000313" key="2">
    <source>
        <dbReference type="Proteomes" id="UP001596183"/>
    </source>
</evidence>
<accession>A0ABW0XHN5</accession>
<sequence>MSAEIEKFIIEALRNMNYDVSDVTGETQLGPAGLDLESLSVAEVAIQVEDAYGVKFEEDEMETVALLTVSGLVKEIVDRASAAAVTK</sequence>
<name>A0ABW0XHN5_9ACTN</name>
<comment type="caution">
    <text evidence="1">The sequence shown here is derived from an EMBL/GenBank/DDBJ whole genome shotgun (WGS) entry which is preliminary data.</text>
</comment>
<dbReference type="Proteomes" id="UP001596183">
    <property type="component" value="Unassembled WGS sequence"/>
</dbReference>
<protein>
    <submittedName>
        <fullName evidence="1">Acyl carrier protein</fullName>
    </submittedName>
</protein>
<dbReference type="RefSeq" id="WP_381204261.1">
    <property type="nucleotide sequence ID" value="NZ_JBHSPC010000001.1"/>
</dbReference>
<organism evidence="1 2">
    <name type="scientific">Streptomyces incanus</name>
    <dbReference type="NCBI Taxonomy" id="887453"/>
    <lineage>
        <taxon>Bacteria</taxon>
        <taxon>Bacillati</taxon>
        <taxon>Actinomycetota</taxon>
        <taxon>Actinomycetes</taxon>
        <taxon>Kitasatosporales</taxon>
        <taxon>Streptomycetaceae</taxon>
        <taxon>Streptomyces</taxon>
    </lineage>
</organism>
<dbReference type="SUPFAM" id="SSF47336">
    <property type="entry name" value="ACP-like"/>
    <property type="match status" value="1"/>
</dbReference>
<evidence type="ECO:0000313" key="1">
    <source>
        <dbReference type="EMBL" id="MFC5668644.1"/>
    </source>
</evidence>
<reference evidence="2" key="1">
    <citation type="journal article" date="2019" name="Int. J. Syst. Evol. Microbiol.">
        <title>The Global Catalogue of Microorganisms (GCM) 10K type strain sequencing project: providing services to taxonomists for standard genome sequencing and annotation.</title>
        <authorList>
            <consortium name="The Broad Institute Genomics Platform"/>
            <consortium name="The Broad Institute Genome Sequencing Center for Infectious Disease"/>
            <person name="Wu L."/>
            <person name="Ma J."/>
        </authorList>
    </citation>
    <scope>NUCLEOTIDE SEQUENCE [LARGE SCALE GENOMIC DNA]</scope>
    <source>
        <strain evidence="2">JCM 13852</strain>
    </source>
</reference>
<dbReference type="InterPro" id="IPR036736">
    <property type="entry name" value="ACP-like_sf"/>
</dbReference>
<dbReference type="Gene3D" id="1.10.1200.10">
    <property type="entry name" value="ACP-like"/>
    <property type="match status" value="1"/>
</dbReference>
<dbReference type="EMBL" id="JBHSPC010000001">
    <property type="protein sequence ID" value="MFC5668644.1"/>
    <property type="molecule type" value="Genomic_DNA"/>
</dbReference>
<proteinExistence type="predicted"/>